<keyword evidence="9" id="KW-1185">Reference proteome</keyword>
<accession>A0A401RMU7</accession>
<keyword evidence="3" id="KW-0256">Endoplasmic reticulum</keyword>
<comment type="caution">
    <text evidence="8">The sequence shown here is derived from an EMBL/GenBank/DDBJ whole genome shotgun (WGS) entry which is preliminary data.</text>
</comment>
<dbReference type="InterPro" id="IPR046964">
    <property type="entry name" value="RTN1-4"/>
</dbReference>
<name>A0A401RMU7_CHIPU</name>
<proteinExistence type="predicted"/>
<sequence length="72" mass="8012">FGVLLWLMTYVGAIFNGLTLTILVTVAIFIVPLVYRKHKVHINQYLGLVTGQIKEFTAKIQAKLPGSKPKAE</sequence>
<dbReference type="Pfam" id="PF02453">
    <property type="entry name" value="Reticulon"/>
    <property type="match status" value="1"/>
</dbReference>
<feature type="transmembrane region" description="Helical" evidence="6">
    <location>
        <begin position="6"/>
        <end position="35"/>
    </location>
</feature>
<dbReference type="Proteomes" id="UP000287033">
    <property type="component" value="Unassembled WGS sequence"/>
</dbReference>
<evidence type="ECO:0000256" key="3">
    <source>
        <dbReference type="ARBA" id="ARBA00022824"/>
    </source>
</evidence>
<evidence type="ECO:0000313" key="8">
    <source>
        <dbReference type="EMBL" id="GCC19420.1"/>
    </source>
</evidence>
<feature type="domain" description="Reticulon" evidence="7">
    <location>
        <begin position="1"/>
        <end position="72"/>
    </location>
</feature>
<evidence type="ECO:0000313" key="9">
    <source>
        <dbReference type="Proteomes" id="UP000287033"/>
    </source>
</evidence>
<evidence type="ECO:0000256" key="2">
    <source>
        <dbReference type="ARBA" id="ARBA00022692"/>
    </source>
</evidence>
<evidence type="ECO:0000259" key="7">
    <source>
        <dbReference type="PROSITE" id="PS50845"/>
    </source>
</evidence>
<dbReference type="AlphaFoldDB" id="A0A401RMU7"/>
<keyword evidence="4 6" id="KW-1133">Transmembrane helix</keyword>
<dbReference type="GO" id="GO:0005789">
    <property type="term" value="C:endoplasmic reticulum membrane"/>
    <property type="evidence" value="ECO:0007669"/>
    <property type="project" value="UniProtKB-SubCell"/>
</dbReference>
<dbReference type="PANTHER" id="PTHR45799">
    <property type="entry name" value="RETICULON-LIKE PROTEIN"/>
    <property type="match status" value="1"/>
</dbReference>
<gene>
    <name evidence="8" type="ORF">chiPu_0018367</name>
</gene>
<dbReference type="EMBL" id="BEZZ01001555">
    <property type="protein sequence ID" value="GCC19420.1"/>
    <property type="molecule type" value="Genomic_DNA"/>
</dbReference>
<dbReference type="OMA" id="KVHINQY"/>
<dbReference type="STRING" id="137246.A0A401RMU7"/>
<dbReference type="OrthoDB" id="567788at2759"/>
<protein>
    <recommendedName>
        <fullName evidence="6">Reticulon</fullName>
    </recommendedName>
</protein>
<keyword evidence="5 6" id="KW-0472">Membrane</keyword>
<evidence type="ECO:0000256" key="4">
    <source>
        <dbReference type="ARBA" id="ARBA00022989"/>
    </source>
</evidence>
<evidence type="ECO:0000256" key="1">
    <source>
        <dbReference type="ARBA" id="ARBA00004477"/>
    </source>
</evidence>
<reference evidence="8 9" key="1">
    <citation type="journal article" date="2018" name="Nat. Ecol. Evol.">
        <title>Shark genomes provide insights into elasmobranch evolution and the origin of vertebrates.</title>
        <authorList>
            <person name="Hara Y"/>
            <person name="Yamaguchi K"/>
            <person name="Onimaru K"/>
            <person name="Kadota M"/>
            <person name="Koyanagi M"/>
            <person name="Keeley SD"/>
            <person name="Tatsumi K"/>
            <person name="Tanaka K"/>
            <person name="Motone F"/>
            <person name="Kageyama Y"/>
            <person name="Nozu R"/>
            <person name="Adachi N"/>
            <person name="Nishimura O"/>
            <person name="Nakagawa R"/>
            <person name="Tanegashima C"/>
            <person name="Kiyatake I"/>
            <person name="Matsumoto R"/>
            <person name="Murakumo K"/>
            <person name="Nishida K"/>
            <person name="Terakita A"/>
            <person name="Kuratani S"/>
            <person name="Sato K"/>
            <person name="Hyodo S Kuraku.S."/>
        </authorList>
    </citation>
    <scope>NUCLEOTIDE SEQUENCE [LARGE SCALE GENOMIC DNA]</scope>
</reference>
<dbReference type="PANTHER" id="PTHR45799:SF2">
    <property type="entry name" value="RETICULON-LIKE PROTEIN"/>
    <property type="match status" value="1"/>
</dbReference>
<comment type="caution">
    <text evidence="6">Lacks conserved residue(s) required for the propagation of feature annotation.</text>
</comment>
<dbReference type="PROSITE" id="PS50845">
    <property type="entry name" value="RETICULON"/>
    <property type="match status" value="1"/>
</dbReference>
<feature type="non-terminal residue" evidence="8">
    <location>
        <position position="1"/>
    </location>
</feature>
<organism evidence="8 9">
    <name type="scientific">Chiloscyllium punctatum</name>
    <name type="common">Brownbanded bambooshark</name>
    <name type="synonym">Hemiscyllium punctatum</name>
    <dbReference type="NCBI Taxonomy" id="137246"/>
    <lineage>
        <taxon>Eukaryota</taxon>
        <taxon>Metazoa</taxon>
        <taxon>Chordata</taxon>
        <taxon>Craniata</taxon>
        <taxon>Vertebrata</taxon>
        <taxon>Chondrichthyes</taxon>
        <taxon>Elasmobranchii</taxon>
        <taxon>Galeomorphii</taxon>
        <taxon>Galeoidea</taxon>
        <taxon>Orectolobiformes</taxon>
        <taxon>Hemiscylliidae</taxon>
        <taxon>Chiloscyllium</taxon>
    </lineage>
</organism>
<evidence type="ECO:0000256" key="5">
    <source>
        <dbReference type="ARBA" id="ARBA00023136"/>
    </source>
</evidence>
<keyword evidence="2 6" id="KW-0812">Transmembrane</keyword>
<comment type="subcellular location">
    <subcellularLocation>
        <location evidence="1">Endoplasmic reticulum membrane</location>
        <topology evidence="1">Multi-pass membrane protein</topology>
    </subcellularLocation>
</comment>
<evidence type="ECO:0000256" key="6">
    <source>
        <dbReference type="RuleBase" id="RU210713"/>
    </source>
</evidence>
<dbReference type="InterPro" id="IPR003388">
    <property type="entry name" value="Reticulon"/>
</dbReference>